<accession>A0A1D2A3V2</accession>
<protein>
    <submittedName>
        <fullName evidence="2">Uncharacterized protein</fullName>
    </submittedName>
</protein>
<name>A0A1D2A3V2_AUXPR</name>
<proteinExistence type="predicted"/>
<feature type="region of interest" description="Disordered" evidence="1">
    <location>
        <begin position="27"/>
        <end position="54"/>
    </location>
</feature>
<organism evidence="2">
    <name type="scientific">Auxenochlorella protothecoides</name>
    <name type="common">Green microalga</name>
    <name type="synonym">Chlorella protothecoides</name>
    <dbReference type="NCBI Taxonomy" id="3075"/>
    <lineage>
        <taxon>Eukaryota</taxon>
        <taxon>Viridiplantae</taxon>
        <taxon>Chlorophyta</taxon>
        <taxon>core chlorophytes</taxon>
        <taxon>Trebouxiophyceae</taxon>
        <taxon>Chlorellales</taxon>
        <taxon>Chlorellaceae</taxon>
        <taxon>Auxenochlorella</taxon>
    </lineage>
</organism>
<evidence type="ECO:0000313" key="2">
    <source>
        <dbReference type="EMBL" id="JAT73818.1"/>
    </source>
</evidence>
<dbReference type="AlphaFoldDB" id="A0A1D2A3V2"/>
<reference evidence="2" key="1">
    <citation type="submission" date="2015-08" db="EMBL/GenBank/DDBJ databases">
        <authorList>
            <person name="Babu N.S."/>
            <person name="Beckwith C.J."/>
            <person name="Beseler K.G."/>
            <person name="Brison A."/>
            <person name="Carone J.V."/>
            <person name="Caskin T.P."/>
            <person name="Diamond M."/>
            <person name="Durham M.E."/>
            <person name="Foxe J.M."/>
            <person name="Go M."/>
            <person name="Henderson B.A."/>
            <person name="Jones I.B."/>
            <person name="McGettigan J.A."/>
            <person name="Micheletti S.J."/>
            <person name="Nasrallah M.E."/>
            <person name="Ortiz D."/>
            <person name="Piller C.R."/>
            <person name="Privatt S.R."/>
            <person name="Schneider S.L."/>
            <person name="Sharp S."/>
            <person name="Smith T.C."/>
            <person name="Stanton J.D."/>
            <person name="Ullery H.E."/>
            <person name="Wilson R.J."/>
            <person name="Serrano M.G."/>
            <person name="Buck G."/>
            <person name="Lee V."/>
            <person name="Wang Y."/>
            <person name="Carvalho R."/>
            <person name="Voegtly L."/>
            <person name="Shi R."/>
            <person name="Duckworth R."/>
            <person name="Johnson A."/>
            <person name="Loviza R."/>
            <person name="Walstead R."/>
            <person name="Shah Z."/>
            <person name="Kiflezghi M."/>
            <person name="Wade K."/>
            <person name="Ball S.L."/>
            <person name="Bradley K.W."/>
            <person name="Asai D.J."/>
            <person name="Bowman C.A."/>
            <person name="Russell D.A."/>
            <person name="Pope W.H."/>
            <person name="Jacobs-Sera D."/>
            <person name="Hendrix R.W."/>
            <person name="Hatfull G.F."/>
        </authorList>
    </citation>
    <scope>NUCLEOTIDE SEQUENCE</scope>
</reference>
<gene>
    <name evidence="2" type="ORF">g.4095</name>
</gene>
<feature type="compositionally biased region" description="Basic and acidic residues" evidence="1">
    <location>
        <begin position="74"/>
        <end position="89"/>
    </location>
</feature>
<dbReference type="EMBL" id="GDKF01004804">
    <property type="protein sequence ID" value="JAT73818.1"/>
    <property type="molecule type" value="Transcribed_RNA"/>
</dbReference>
<feature type="region of interest" description="Disordered" evidence="1">
    <location>
        <begin position="74"/>
        <end position="147"/>
    </location>
</feature>
<feature type="compositionally biased region" description="Basic and acidic residues" evidence="1">
    <location>
        <begin position="129"/>
        <end position="147"/>
    </location>
</feature>
<evidence type="ECO:0000256" key="1">
    <source>
        <dbReference type="SAM" id="MobiDB-lite"/>
    </source>
</evidence>
<sequence>MLRVVRAAGLLRTRAAPSCSCAGRLFSGKSKPTDELDDASYELLPPGASMKDPLYGLSPDAKVFHHDNKQVVTDKQRLSDALPHSREAAQQKLRSQKYRKAPADDEDDRYVYLPPGSSMREPGDSMSDPGERKVYRRDPTPLPKKGE</sequence>